<evidence type="ECO:0000313" key="3">
    <source>
        <dbReference type="Proteomes" id="UP001589858"/>
    </source>
</evidence>
<dbReference type="InterPro" id="IPR048623">
    <property type="entry name" value="SDR-like_proteobact"/>
</dbReference>
<protein>
    <submittedName>
        <fullName evidence="2">Rossmann fold domain-containing protein</fullName>
    </submittedName>
</protein>
<dbReference type="Pfam" id="PF21777">
    <property type="entry name" value="SDR-like"/>
    <property type="match status" value="1"/>
</dbReference>
<dbReference type="Proteomes" id="UP001589858">
    <property type="component" value="Unassembled WGS sequence"/>
</dbReference>
<reference evidence="2 3" key="1">
    <citation type="submission" date="2024-09" db="EMBL/GenBank/DDBJ databases">
        <authorList>
            <person name="Sun Q."/>
            <person name="Mori K."/>
        </authorList>
    </citation>
    <scope>NUCLEOTIDE SEQUENCE [LARGE SCALE GENOMIC DNA]</scope>
    <source>
        <strain evidence="2 3">CICC 11035S</strain>
    </source>
</reference>
<dbReference type="RefSeq" id="WP_142635713.1">
    <property type="nucleotide sequence ID" value="NZ_JAPCWC010000018.1"/>
</dbReference>
<proteinExistence type="predicted"/>
<name>A0ABV6S181_9SPHN</name>
<accession>A0ABV6S181</accession>
<evidence type="ECO:0000259" key="1">
    <source>
        <dbReference type="Pfam" id="PF21777"/>
    </source>
</evidence>
<evidence type="ECO:0000313" key="2">
    <source>
        <dbReference type="EMBL" id="MFC0682987.1"/>
    </source>
</evidence>
<organism evidence="2 3">
    <name type="scientific">Novosphingobium clariflavum</name>
    <dbReference type="NCBI Taxonomy" id="2029884"/>
    <lineage>
        <taxon>Bacteria</taxon>
        <taxon>Pseudomonadati</taxon>
        <taxon>Pseudomonadota</taxon>
        <taxon>Alphaproteobacteria</taxon>
        <taxon>Sphingomonadales</taxon>
        <taxon>Sphingomonadaceae</taxon>
        <taxon>Novosphingobium</taxon>
    </lineage>
</organism>
<dbReference type="EMBL" id="JBHLTM010000002">
    <property type="protein sequence ID" value="MFC0682987.1"/>
    <property type="molecule type" value="Genomic_DNA"/>
</dbReference>
<gene>
    <name evidence="2" type="ORF">ACFFF8_00090</name>
</gene>
<keyword evidence="3" id="KW-1185">Reference proteome</keyword>
<comment type="caution">
    <text evidence="2">The sequence shown here is derived from an EMBL/GenBank/DDBJ whole genome shotgun (WGS) entry which is preliminary data.</text>
</comment>
<sequence>MILRVGPLAVNPLDAAAQFHAEVLPAARAALQGGEELTLVFAPADHTHRGWRLAVVQELARDHAPLRVNALCGGDEQAIVAAADWLGRAPGVTGQYLPLDAKGAGALV</sequence>
<feature type="domain" description="Short chain dehydrogenase-like proteobacteria" evidence="1">
    <location>
        <begin position="3"/>
        <end position="99"/>
    </location>
</feature>